<dbReference type="STRING" id="67767.A0A0J7K0R0"/>
<gene>
    <name evidence="1" type="ORF">RF55_18831</name>
</gene>
<protein>
    <submittedName>
        <fullName evidence="1">Uncharacterized protein</fullName>
    </submittedName>
</protein>
<dbReference type="AlphaFoldDB" id="A0A0J7K0R0"/>
<proteinExistence type="predicted"/>
<evidence type="ECO:0000313" key="1">
    <source>
        <dbReference type="EMBL" id="KMQ83902.1"/>
    </source>
</evidence>
<dbReference type="PaxDb" id="67767-A0A0J7K0R0"/>
<dbReference type="EMBL" id="LBMM01018007">
    <property type="protein sequence ID" value="KMQ83902.1"/>
    <property type="molecule type" value="Genomic_DNA"/>
</dbReference>
<reference evidence="1 2" key="1">
    <citation type="submission" date="2015-04" db="EMBL/GenBank/DDBJ databases">
        <title>Lasius niger genome sequencing.</title>
        <authorList>
            <person name="Konorov E.A."/>
            <person name="Nikitin M.A."/>
            <person name="Kirill M.V."/>
            <person name="Chang P."/>
        </authorList>
    </citation>
    <scope>NUCLEOTIDE SEQUENCE [LARGE SCALE GENOMIC DNA]</scope>
    <source>
        <tissue evidence="1">Whole</tissue>
    </source>
</reference>
<dbReference type="Proteomes" id="UP000036403">
    <property type="component" value="Unassembled WGS sequence"/>
</dbReference>
<sequence length="160" mass="18172">MVDANYKFLMVDIGSYGKEGDNGILEKSNIGELIKKNEFYPSPTKLPNTQIVLPYVIVGDGALRLSTHMMKPFTRTDAHLDIKKLYSTIDFHVREECLRMLSEPLPTQNMISLHATGGFANAEEFDIRDKFMDYFSNAGSTQWQIKCVNRTNPVANKMCK</sequence>
<evidence type="ECO:0000313" key="2">
    <source>
        <dbReference type="Proteomes" id="UP000036403"/>
    </source>
</evidence>
<keyword evidence="2" id="KW-1185">Reference proteome</keyword>
<name>A0A0J7K0R0_LASNI</name>
<dbReference type="OrthoDB" id="2668416at2759"/>
<accession>A0A0J7K0R0</accession>
<organism evidence="1 2">
    <name type="scientific">Lasius niger</name>
    <name type="common">Black garden ant</name>
    <dbReference type="NCBI Taxonomy" id="67767"/>
    <lineage>
        <taxon>Eukaryota</taxon>
        <taxon>Metazoa</taxon>
        <taxon>Ecdysozoa</taxon>
        <taxon>Arthropoda</taxon>
        <taxon>Hexapoda</taxon>
        <taxon>Insecta</taxon>
        <taxon>Pterygota</taxon>
        <taxon>Neoptera</taxon>
        <taxon>Endopterygota</taxon>
        <taxon>Hymenoptera</taxon>
        <taxon>Apocrita</taxon>
        <taxon>Aculeata</taxon>
        <taxon>Formicoidea</taxon>
        <taxon>Formicidae</taxon>
        <taxon>Formicinae</taxon>
        <taxon>Lasius</taxon>
        <taxon>Lasius</taxon>
    </lineage>
</organism>
<comment type="caution">
    <text evidence="1">The sequence shown here is derived from an EMBL/GenBank/DDBJ whole genome shotgun (WGS) entry which is preliminary data.</text>
</comment>